<organism evidence="2 3">
    <name type="scientific">Platanthera zijinensis</name>
    <dbReference type="NCBI Taxonomy" id="2320716"/>
    <lineage>
        <taxon>Eukaryota</taxon>
        <taxon>Viridiplantae</taxon>
        <taxon>Streptophyta</taxon>
        <taxon>Embryophyta</taxon>
        <taxon>Tracheophyta</taxon>
        <taxon>Spermatophyta</taxon>
        <taxon>Magnoliopsida</taxon>
        <taxon>Liliopsida</taxon>
        <taxon>Asparagales</taxon>
        <taxon>Orchidaceae</taxon>
        <taxon>Orchidoideae</taxon>
        <taxon>Orchideae</taxon>
        <taxon>Orchidinae</taxon>
        <taxon>Platanthera</taxon>
    </lineage>
</organism>
<evidence type="ECO:0000313" key="2">
    <source>
        <dbReference type="EMBL" id="KAK8954894.1"/>
    </source>
</evidence>
<dbReference type="EMBL" id="JBBWWQ010000002">
    <property type="protein sequence ID" value="KAK8954894.1"/>
    <property type="molecule type" value="Genomic_DNA"/>
</dbReference>
<reference evidence="2 3" key="1">
    <citation type="journal article" date="2022" name="Nat. Plants">
        <title>Genomes of leafy and leafless Platanthera orchids illuminate the evolution of mycoheterotrophy.</title>
        <authorList>
            <person name="Li M.H."/>
            <person name="Liu K.W."/>
            <person name="Li Z."/>
            <person name="Lu H.C."/>
            <person name="Ye Q.L."/>
            <person name="Zhang D."/>
            <person name="Wang J.Y."/>
            <person name="Li Y.F."/>
            <person name="Zhong Z.M."/>
            <person name="Liu X."/>
            <person name="Yu X."/>
            <person name="Liu D.K."/>
            <person name="Tu X.D."/>
            <person name="Liu B."/>
            <person name="Hao Y."/>
            <person name="Liao X.Y."/>
            <person name="Jiang Y.T."/>
            <person name="Sun W.H."/>
            <person name="Chen J."/>
            <person name="Chen Y.Q."/>
            <person name="Ai Y."/>
            <person name="Zhai J.W."/>
            <person name="Wu S.S."/>
            <person name="Zhou Z."/>
            <person name="Hsiao Y.Y."/>
            <person name="Wu W.L."/>
            <person name="Chen Y.Y."/>
            <person name="Lin Y.F."/>
            <person name="Hsu J.L."/>
            <person name="Li C.Y."/>
            <person name="Wang Z.W."/>
            <person name="Zhao X."/>
            <person name="Zhong W.Y."/>
            <person name="Ma X.K."/>
            <person name="Ma L."/>
            <person name="Huang J."/>
            <person name="Chen G.Z."/>
            <person name="Huang M.Z."/>
            <person name="Huang L."/>
            <person name="Peng D.H."/>
            <person name="Luo Y.B."/>
            <person name="Zou S.Q."/>
            <person name="Chen S.P."/>
            <person name="Lan S."/>
            <person name="Tsai W.C."/>
            <person name="Van de Peer Y."/>
            <person name="Liu Z.J."/>
        </authorList>
    </citation>
    <scope>NUCLEOTIDE SEQUENCE [LARGE SCALE GENOMIC DNA]</scope>
    <source>
        <strain evidence="2">Lor287</strain>
    </source>
</reference>
<evidence type="ECO:0000256" key="1">
    <source>
        <dbReference type="SAM" id="MobiDB-lite"/>
    </source>
</evidence>
<dbReference type="Proteomes" id="UP001418222">
    <property type="component" value="Unassembled WGS sequence"/>
</dbReference>
<keyword evidence="3" id="KW-1185">Reference proteome</keyword>
<accession>A0AAP0GEV6</accession>
<name>A0AAP0GEV6_9ASPA</name>
<sequence>MKRAKVVKHGPAGNDSISLTPPRLEVPEIPSKGTRIVEKNVELLKAGNGGMSDEITPLSVPDAPLREKSSFGTIRLKNTARSHAHQTFVDLSPSPLPPADSIPPLYLQANISATIPPTFHPGHGKGNITFKTPFEGWPNTCQQPFSK</sequence>
<evidence type="ECO:0000313" key="3">
    <source>
        <dbReference type="Proteomes" id="UP001418222"/>
    </source>
</evidence>
<proteinExistence type="predicted"/>
<feature type="region of interest" description="Disordered" evidence="1">
    <location>
        <begin position="1"/>
        <end position="23"/>
    </location>
</feature>
<gene>
    <name evidence="2" type="ORF">KSP39_PZI001692</name>
</gene>
<dbReference type="AlphaFoldDB" id="A0AAP0GEV6"/>
<comment type="caution">
    <text evidence="2">The sequence shown here is derived from an EMBL/GenBank/DDBJ whole genome shotgun (WGS) entry which is preliminary data.</text>
</comment>
<protein>
    <submittedName>
        <fullName evidence="2">Uncharacterized protein</fullName>
    </submittedName>
</protein>